<dbReference type="AlphaFoldDB" id="A0A3N4IM70"/>
<evidence type="ECO:0000313" key="3">
    <source>
        <dbReference type="Proteomes" id="UP000275078"/>
    </source>
</evidence>
<feature type="domain" description="Inositol polyphosphate-related phosphatase" evidence="1">
    <location>
        <begin position="5"/>
        <end position="359"/>
    </location>
</feature>
<name>A0A3N4IM70_ASCIM</name>
<dbReference type="EMBL" id="ML119647">
    <property type="protein sequence ID" value="RPA87225.1"/>
    <property type="molecule type" value="Genomic_DNA"/>
</dbReference>
<sequence>MPSKSHLTLYLFTYNLALLPINPPHFTANFLSNLNPAAPQPDLIVLSLQEVAPAWISMLPSPNALTKHLTPIIEAVQNSTREQFGLGSDERGYSIVGRHSIGPTAVLVFARDREAVREVQCVEKGFLWRETGYKGAVGIKVWYSEDGSARETTELVFVGTHLIHGETQWEARNANWESTVRGLVFEDVQEDGGRRLSGIYDKDSYLFVLGDLNYRTGDEPPKEEDHEKFPQPSSSRIKTRGIITNLLAKDQLLREKRQGKTLHGLTEEDIFFLPTYKLKDKSGTISGSSAIGANYEQAAQDPEHITWAAHRWPSYTDRILYLPASPEVKPHNYQAVPSMMGSDHKPVTLHISIPKQIPEAKGDDVRLQPPFPLDEEWKSKRDVARKAEAMLGWGAWVGATRQGMATAAGTGIGLMAAAYYLKTAWV</sequence>
<reference evidence="2 3" key="1">
    <citation type="journal article" date="2018" name="Nat. Ecol. Evol.">
        <title>Pezizomycetes genomes reveal the molecular basis of ectomycorrhizal truffle lifestyle.</title>
        <authorList>
            <person name="Murat C."/>
            <person name="Payen T."/>
            <person name="Noel B."/>
            <person name="Kuo A."/>
            <person name="Morin E."/>
            <person name="Chen J."/>
            <person name="Kohler A."/>
            <person name="Krizsan K."/>
            <person name="Balestrini R."/>
            <person name="Da Silva C."/>
            <person name="Montanini B."/>
            <person name="Hainaut M."/>
            <person name="Levati E."/>
            <person name="Barry K.W."/>
            <person name="Belfiori B."/>
            <person name="Cichocki N."/>
            <person name="Clum A."/>
            <person name="Dockter R.B."/>
            <person name="Fauchery L."/>
            <person name="Guy J."/>
            <person name="Iotti M."/>
            <person name="Le Tacon F."/>
            <person name="Lindquist E.A."/>
            <person name="Lipzen A."/>
            <person name="Malagnac F."/>
            <person name="Mello A."/>
            <person name="Molinier V."/>
            <person name="Miyauchi S."/>
            <person name="Poulain J."/>
            <person name="Riccioni C."/>
            <person name="Rubini A."/>
            <person name="Sitrit Y."/>
            <person name="Splivallo R."/>
            <person name="Traeger S."/>
            <person name="Wang M."/>
            <person name="Zifcakova L."/>
            <person name="Wipf D."/>
            <person name="Zambonelli A."/>
            <person name="Paolocci F."/>
            <person name="Nowrousian M."/>
            <person name="Ottonello S."/>
            <person name="Baldrian P."/>
            <person name="Spatafora J.W."/>
            <person name="Henrissat B."/>
            <person name="Nagy L.G."/>
            <person name="Aury J.M."/>
            <person name="Wincker P."/>
            <person name="Grigoriev I.V."/>
            <person name="Bonfante P."/>
            <person name="Martin F.M."/>
        </authorList>
    </citation>
    <scope>NUCLEOTIDE SEQUENCE [LARGE SCALE GENOMIC DNA]</scope>
    <source>
        <strain evidence="2 3">RN42</strain>
    </source>
</reference>
<dbReference type="STRING" id="1160509.A0A3N4IM70"/>
<gene>
    <name evidence="2" type="ORF">BJ508DRAFT_410757</name>
</gene>
<protein>
    <submittedName>
        <fullName evidence="2">DNase I-like protein</fullName>
    </submittedName>
</protein>
<evidence type="ECO:0000313" key="2">
    <source>
        <dbReference type="EMBL" id="RPA87225.1"/>
    </source>
</evidence>
<evidence type="ECO:0000259" key="1">
    <source>
        <dbReference type="SMART" id="SM00128"/>
    </source>
</evidence>
<dbReference type="Proteomes" id="UP000275078">
    <property type="component" value="Unassembled WGS sequence"/>
</dbReference>
<dbReference type="PANTHER" id="PTHR11200:SF286">
    <property type="entry name" value="5-PHOSPHATASE, PUTATIVE (AFU_ORTHOLOGUE AFUA_5G07600)-RELATED"/>
    <property type="match status" value="1"/>
</dbReference>
<dbReference type="SMART" id="SM00128">
    <property type="entry name" value="IPPc"/>
    <property type="match status" value="1"/>
</dbReference>
<dbReference type="Gene3D" id="3.60.10.10">
    <property type="entry name" value="Endonuclease/exonuclease/phosphatase"/>
    <property type="match status" value="1"/>
</dbReference>
<organism evidence="2 3">
    <name type="scientific">Ascobolus immersus RN42</name>
    <dbReference type="NCBI Taxonomy" id="1160509"/>
    <lineage>
        <taxon>Eukaryota</taxon>
        <taxon>Fungi</taxon>
        <taxon>Dikarya</taxon>
        <taxon>Ascomycota</taxon>
        <taxon>Pezizomycotina</taxon>
        <taxon>Pezizomycetes</taxon>
        <taxon>Pezizales</taxon>
        <taxon>Ascobolaceae</taxon>
        <taxon>Ascobolus</taxon>
    </lineage>
</organism>
<accession>A0A3N4IM70</accession>
<dbReference type="GO" id="GO:0004439">
    <property type="term" value="F:phosphatidylinositol-4,5-bisphosphate 5-phosphatase activity"/>
    <property type="evidence" value="ECO:0007669"/>
    <property type="project" value="TreeGrafter"/>
</dbReference>
<dbReference type="Pfam" id="PF22669">
    <property type="entry name" value="Exo_endo_phos2"/>
    <property type="match status" value="1"/>
</dbReference>
<dbReference type="OrthoDB" id="62798at2759"/>
<dbReference type="InterPro" id="IPR046985">
    <property type="entry name" value="IP5"/>
</dbReference>
<dbReference type="PANTHER" id="PTHR11200">
    <property type="entry name" value="INOSITOL 5-PHOSPHATASE"/>
    <property type="match status" value="1"/>
</dbReference>
<proteinExistence type="predicted"/>
<dbReference type="InterPro" id="IPR000300">
    <property type="entry name" value="IPPc"/>
</dbReference>
<dbReference type="GO" id="GO:0046856">
    <property type="term" value="P:phosphatidylinositol dephosphorylation"/>
    <property type="evidence" value="ECO:0007669"/>
    <property type="project" value="InterPro"/>
</dbReference>
<dbReference type="SUPFAM" id="SSF56219">
    <property type="entry name" value="DNase I-like"/>
    <property type="match status" value="1"/>
</dbReference>
<keyword evidence="3" id="KW-1185">Reference proteome</keyword>
<dbReference type="InterPro" id="IPR036691">
    <property type="entry name" value="Endo/exonu/phosph_ase_sf"/>
</dbReference>